<organism evidence="3 4">
    <name type="scientific">Papaver somniferum</name>
    <name type="common">Opium poppy</name>
    <dbReference type="NCBI Taxonomy" id="3469"/>
    <lineage>
        <taxon>Eukaryota</taxon>
        <taxon>Viridiplantae</taxon>
        <taxon>Streptophyta</taxon>
        <taxon>Embryophyta</taxon>
        <taxon>Tracheophyta</taxon>
        <taxon>Spermatophyta</taxon>
        <taxon>Magnoliopsida</taxon>
        <taxon>Ranunculales</taxon>
        <taxon>Papaveraceae</taxon>
        <taxon>Papaveroideae</taxon>
        <taxon>Papaver</taxon>
    </lineage>
</organism>
<proteinExistence type="predicted"/>
<dbReference type="OrthoDB" id="1731824at2759"/>
<dbReference type="EMBL" id="CM010719">
    <property type="protein sequence ID" value="RZC60096.1"/>
    <property type="molecule type" value="Genomic_DNA"/>
</dbReference>
<dbReference type="Pfam" id="PF21864">
    <property type="entry name" value="MORF_dom"/>
    <property type="match status" value="1"/>
</dbReference>
<dbReference type="InterPro" id="IPR039206">
    <property type="entry name" value="MORF/ORRM1/DAG-like"/>
</dbReference>
<reference evidence="3 4" key="1">
    <citation type="journal article" date="2018" name="Science">
        <title>The opium poppy genome and morphinan production.</title>
        <authorList>
            <person name="Guo L."/>
            <person name="Winzer T."/>
            <person name="Yang X."/>
            <person name="Li Y."/>
            <person name="Ning Z."/>
            <person name="He Z."/>
            <person name="Teodor R."/>
            <person name="Lu Y."/>
            <person name="Bowser T.A."/>
            <person name="Graham I.A."/>
            <person name="Ye K."/>
        </authorList>
    </citation>
    <scope>NUCLEOTIDE SEQUENCE [LARGE SCALE GENOMIC DNA]</scope>
    <source>
        <strain evidence="4">cv. HN1</strain>
        <tissue evidence="3">Leaves</tissue>
    </source>
</reference>
<dbReference type="PANTHER" id="PTHR31346">
    <property type="entry name" value="MULTIPLE ORGANELLAR RNA EDITING FACTOR 2, CHLOROPLASTIC-RELATED-RELATED"/>
    <property type="match status" value="1"/>
</dbReference>
<dbReference type="AlphaFoldDB" id="A0A4Y7JHT3"/>
<feature type="domain" description="MORF/ORRM1/DAG-like MORF" evidence="2">
    <location>
        <begin position="77"/>
        <end position="109"/>
    </location>
</feature>
<evidence type="ECO:0000256" key="1">
    <source>
        <dbReference type="ARBA" id="ARBA00022946"/>
    </source>
</evidence>
<dbReference type="GO" id="GO:0016554">
    <property type="term" value="P:cytidine to uridine editing"/>
    <property type="evidence" value="ECO:0007669"/>
    <property type="project" value="InterPro"/>
</dbReference>
<dbReference type="PANTHER" id="PTHR31346:SF7">
    <property type="entry name" value="MULTIPLE ORGANELLAR RNA EDITING FACTOR 2, CHLOROPLASTIC-RELATED"/>
    <property type="match status" value="1"/>
</dbReference>
<dbReference type="GO" id="GO:0005739">
    <property type="term" value="C:mitochondrion"/>
    <property type="evidence" value="ECO:0007669"/>
    <property type="project" value="TreeGrafter"/>
</dbReference>
<protein>
    <recommendedName>
        <fullName evidence="2">MORF/ORRM1/DAG-like MORF domain-containing protein</fullName>
    </recommendedName>
</protein>
<keyword evidence="1" id="KW-0809">Transit peptide</keyword>
<evidence type="ECO:0000313" key="4">
    <source>
        <dbReference type="Proteomes" id="UP000316621"/>
    </source>
</evidence>
<dbReference type="Gramene" id="RZC60096">
    <property type="protein sequence ID" value="RZC60096"/>
    <property type="gene ID" value="C5167_021846"/>
</dbReference>
<accession>A0A4Y7JHT3</accession>
<keyword evidence="4" id="KW-1185">Reference proteome</keyword>
<dbReference type="GO" id="GO:0080156">
    <property type="term" value="P:mitochondrial mRNA modification"/>
    <property type="evidence" value="ECO:0007669"/>
    <property type="project" value="TreeGrafter"/>
</dbReference>
<dbReference type="InterPro" id="IPR054059">
    <property type="entry name" value="MORF/ORRM1/DAG-like_MORF"/>
</dbReference>
<dbReference type="Proteomes" id="UP000316621">
    <property type="component" value="Chromosome 5"/>
</dbReference>
<gene>
    <name evidence="3" type="ORF">C5167_021846</name>
</gene>
<evidence type="ECO:0000313" key="3">
    <source>
        <dbReference type="EMBL" id="RZC60096.1"/>
    </source>
</evidence>
<name>A0A4Y7JHT3_PAPSO</name>
<evidence type="ECO:0000259" key="2">
    <source>
        <dbReference type="Pfam" id="PF21864"/>
    </source>
</evidence>
<sequence length="110" mass="12088">MAAALRAMITEPCLANRVFSVPLPGLMRKHSVLSSHSTVLQKFTPCASGLNTIRWVNSGSNGPPKGMSQYIPGCDFQHWLVFVKEPGGHGATKEQMIECYVETLDEVLDR</sequence>